<dbReference type="EMBL" id="GBXM01017399">
    <property type="protein sequence ID" value="JAH91178.1"/>
    <property type="molecule type" value="Transcribed_RNA"/>
</dbReference>
<protein>
    <submittedName>
        <fullName evidence="2">Uncharacterized protein</fullName>
    </submittedName>
</protein>
<evidence type="ECO:0000313" key="2">
    <source>
        <dbReference type="EMBL" id="JAH91178.1"/>
    </source>
</evidence>
<accession>A0A0E9WNY6</accession>
<name>A0A0E9WNY6_ANGAN</name>
<feature type="transmembrane region" description="Helical" evidence="1">
    <location>
        <begin position="7"/>
        <end position="28"/>
    </location>
</feature>
<feature type="transmembrane region" description="Helical" evidence="1">
    <location>
        <begin position="34"/>
        <end position="51"/>
    </location>
</feature>
<sequence>MLVHMNILLTFNYCALTGMFIVFILGWVCTVCTVHLYGSIFMGIFSVLNYYDPF</sequence>
<reference evidence="2" key="2">
    <citation type="journal article" date="2015" name="Fish Shellfish Immunol.">
        <title>Early steps in the European eel (Anguilla anguilla)-Vibrio vulnificus interaction in the gills: Role of the RtxA13 toxin.</title>
        <authorList>
            <person name="Callol A."/>
            <person name="Pajuelo D."/>
            <person name="Ebbesson L."/>
            <person name="Teles M."/>
            <person name="MacKenzie S."/>
            <person name="Amaro C."/>
        </authorList>
    </citation>
    <scope>NUCLEOTIDE SEQUENCE</scope>
</reference>
<reference evidence="2" key="1">
    <citation type="submission" date="2014-11" db="EMBL/GenBank/DDBJ databases">
        <authorList>
            <person name="Amaro Gonzalez C."/>
        </authorList>
    </citation>
    <scope>NUCLEOTIDE SEQUENCE</scope>
</reference>
<keyword evidence="1" id="KW-1133">Transmembrane helix</keyword>
<keyword evidence="1" id="KW-0812">Transmembrane</keyword>
<proteinExistence type="predicted"/>
<keyword evidence="1" id="KW-0472">Membrane</keyword>
<organism evidence="2">
    <name type="scientific">Anguilla anguilla</name>
    <name type="common">European freshwater eel</name>
    <name type="synonym">Muraena anguilla</name>
    <dbReference type="NCBI Taxonomy" id="7936"/>
    <lineage>
        <taxon>Eukaryota</taxon>
        <taxon>Metazoa</taxon>
        <taxon>Chordata</taxon>
        <taxon>Craniata</taxon>
        <taxon>Vertebrata</taxon>
        <taxon>Euteleostomi</taxon>
        <taxon>Actinopterygii</taxon>
        <taxon>Neopterygii</taxon>
        <taxon>Teleostei</taxon>
        <taxon>Anguilliformes</taxon>
        <taxon>Anguillidae</taxon>
        <taxon>Anguilla</taxon>
    </lineage>
</organism>
<evidence type="ECO:0000256" key="1">
    <source>
        <dbReference type="SAM" id="Phobius"/>
    </source>
</evidence>
<dbReference type="AlphaFoldDB" id="A0A0E9WNY6"/>